<dbReference type="InterPro" id="IPR036291">
    <property type="entry name" value="NAD(P)-bd_dom_sf"/>
</dbReference>
<dbReference type="PANTHER" id="PTHR43818:SF7">
    <property type="entry name" value="DEHYDROGENASE"/>
    <property type="match status" value="1"/>
</dbReference>
<reference evidence="3 4" key="1">
    <citation type="submission" date="2020-08" db="EMBL/GenBank/DDBJ databases">
        <title>Cohnella phylogeny.</title>
        <authorList>
            <person name="Dunlap C."/>
        </authorList>
    </citation>
    <scope>NUCLEOTIDE SEQUENCE [LARGE SCALE GENOMIC DNA]</scope>
    <source>
        <strain evidence="3 4">DSM 28246</strain>
    </source>
</reference>
<dbReference type="EMBL" id="JACJVP010000011">
    <property type="protein sequence ID" value="MBB6670694.1"/>
    <property type="molecule type" value="Genomic_DNA"/>
</dbReference>
<dbReference type="Pfam" id="PF22725">
    <property type="entry name" value="GFO_IDH_MocA_C3"/>
    <property type="match status" value="1"/>
</dbReference>
<keyword evidence="4" id="KW-1185">Reference proteome</keyword>
<evidence type="ECO:0000313" key="3">
    <source>
        <dbReference type="EMBL" id="MBB6670694.1"/>
    </source>
</evidence>
<organism evidence="3 4">
    <name type="scientific">Cohnella nanjingensis</name>
    <dbReference type="NCBI Taxonomy" id="1387779"/>
    <lineage>
        <taxon>Bacteria</taxon>
        <taxon>Bacillati</taxon>
        <taxon>Bacillota</taxon>
        <taxon>Bacilli</taxon>
        <taxon>Bacillales</taxon>
        <taxon>Paenibacillaceae</taxon>
        <taxon>Cohnella</taxon>
    </lineage>
</organism>
<feature type="domain" description="GFO/IDH/MocA-like oxidoreductase" evidence="2">
    <location>
        <begin position="138"/>
        <end position="276"/>
    </location>
</feature>
<dbReference type="GO" id="GO:0000166">
    <property type="term" value="F:nucleotide binding"/>
    <property type="evidence" value="ECO:0007669"/>
    <property type="project" value="InterPro"/>
</dbReference>
<dbReference type="SUPFAM" id="SSF51735">
    <property type="entry name" value="NAD(P)-binding Rossmann-fold domains"/>
    <property type="match status" value="1"/>
</dbReference>
<dbReference type="Pfam" id="PF01408">
    <property type="entry name" value="GFO_IDH_MocA"/>
    <property type="match status" value="1"/>
</dbReference>
<protein>
    <submittedName>
        <fullName evidence="3">Gfo/Idh/MocA family oxidoreductase</fullName>
    </submittedName>
</protein>
<feature type="domain" description="Gfo/Idh/MocA-like oxidoreductase N-terminal" evidence="1">
    <location>
        <begin position="4"/>
        <end position="124"/>
    </location>
</feature>
<dbReference type="Gene3D" id="3.40.50.720">
    <property type="entry name" value="NAD(P)-binding Rossmann-like Domain"/>
    <property type="match status" value="1"/>
</dbReference>
<dbReference type="Proteomes" id="UP000547209">
    <property type="component" value="Unassembled WGS sequence"/>
</dbReference>
<evidence type="ECO:0000313" key="4">
    <source>
        <dbReference type="Proteomes" id="UP000547209"/>
    </source>
</evidence>
<comment type="caution">
    <text evidence="3">The sequence shown here is derived from an EMBL/GenBank/DDBJ whole genome shotgun (WGS) entry which is preliminary data.</text>
</comment>
<dbReference type="PANTHER" id="PTHR43818">
    <property type="entry name" value="BCDNA.GH03377"/>
    <property type="match status" value="1"/>
</dbReference>
<dbReference type="InterPro" id="IPR050463">
    <property type="entry name" value="Gfo/Idh/MocA_oxidrdct_glycsds"/>
</dbReference>
<dbReference type="InterPro" id="IPR000683">
    <property type="entry name" value="Gfo/Idh/MocA-like_OxRdtase_N"/>
</dbReference>
<dbReference type="RefSeq" id="WP_185142184.1">
    <property type="nucleotide sequence ID" value="NZ_JACJVP010000011.1"/>
</dbReference>
<dbReference type="InterPro" id="IPR055170">
    <property type="entry name" value="GFO_IDH_MocA-like_dom"/>
</dbReference>
<evidence type="ECO:0000259" key="1">
    <source>
        <dbReference type="Pfam" id="PF01408"/>
    </source>
</evidence>
<sequence>MTQRIYIIGAGAIAGHHAEAIARLSTTGEERPELSITDAHPAALAAFAERFPWVKTYPDTASMLNEPAQADDVVIVATPPVAHAELSCLAFRSGRHVLCEKPLAMNKAEADRMLGAAREAGKLLGCCSSRFAGLRTTAAVKTLLAEGKLGRPYRVNWIQRRQRARTGIEYQPSSRWFLQPAISGGGTLMDWGPYDIAGLTEALDPVRVDVLDAWMADPLTGHPLQAEVPSEVEQHVGATLRFHLTDGGAVPVHYERAACCHGGERSLTEIEGTAGAVGWDWLCWDGQGDIVRHDDTLGEPVTDVIRVTDDSPGLMDKPIVYFLDAVAGRTSPAIVGDRAAFNFGILCAIYDCIRTGEPQTVAREGAY</sequence>
<evidence type="ECO:0000259" key="2">
    <source>
        <dbReference type="Pfam" id="PF22725"/>
    </source>
</evidence>
<gene>
    <name evidence="3" type="ORF">H7C19_08325</name>
</gene>
<dbReference type="Gene3D" id="3.30.360.10">
    <property type="entry name" value="Dihydrodipicolinate Reductase, domain 2"/>
    <property type="match status" value="1"/>
</dbReference>
<name>A0A7X0RNC6_9BACL</name>
<proteinExistence type="predicted"/>
<dbReference type="SUPFAM" id="SSF55347">
    <property type="entry name" value="Glyceraldehyde-3-phosphate dehydrogenase-like, C-terminal domain"/>
    <property type="match status" value="1"/>
</dbReference>
<accession>A0A7X0RNC6</accession>
<dbReference type="AlphaFoldDB" id="A0A7X0RNC6"/>